<dbReference type="CDD" id="cd03801">
    <property type="entry name" value="GT4_PimA-like"/>
    <property type="match status" value="1"/>
</dbReference>
<dbReference type="AlphaFoldDB" id="A0A7H1N1F4"/>
<dbReference type="Pfam" id="PF13692">
    <property type="entry name" value="Glyco_trans_1_4"/>
    <property type="match status" value="1"/>
</dbReference>
<dbReference type="RefSeq" id="WP_190260062.1">
    <property type="nucleotide sequence ID" value="NZ_CP053923.1"/>
</dbReference>
<dbReference type="Gene3D" id="3.40.50.2000">
    <property type="entry name" value="Glycogen Phosphorylase B"/>
    <property type="match status" value="2"/>
</dbReference>
<dbReference type="GO" id="GO:0016757">
    <property type="term" value="F:glycosyltransferase activity"/>
    <property type="evidence" value="ECO:0007669"/>
    <property type="project" value="TreeGrafter"/>
</dbReference>
<name>A0A7H1N1F4_9PROT</name>
<reference evidence="1 2" key="1">
    <citation type="submission" date="2020-05" db="EMBL/GenBank/DDBJ databases">
        <title>Complete closed genome sequence of Defluviicoccus vanus.</title>
        <authorList>
            <person name="Bessarab I."/>
            <person name="Arumugam K."/>
            <person name="Maszenan A.M."/>
            <person name="Seviour R.J."/>
            <person name="Williams R.B."/>
        </authorList>
    </citation>
    <scope>NUCLEOTIDE SEQUENCE [LARGE SCALE GENOMIC DNA]</scope>
    <source>
        <strain evidence="1 2">Ben 114</strain>
    </source>
</reference>
<accession>A0A7H1N1F4</accession>
<protein>
    <submittedName>
        <fullName evidence="1">Glycosyltransferase family 4 protein</fullName>
    </submittedName>
</protein>
<dbReference type="KEGG" id="dvn:HQ394_09630"/>
<dbReference type="PANTHER" id="PTHR12526:SF635">
    <property type="entry name" value="GLYCOSYL TRANSFERASE GROUP 1"/>
    <property type="match status" value="1"/>
</dbReference>
<dbReference type="PANTHER" id="PTHR12526">
    <property type="entry name" value="GLYCOSYLTRANSFERASE"/>
    <property type="match status" value="1"/>
</dbReference>
<sequence length="394" mass="41323">MPIAFYAPMKPPDHPVPSGDRQMARSLWAALERAGYRPRLASRFVAFDAAGDDACQARLGEHGRAIAATLLQRYRALPAAARPRLWFTYHLYHKAPDWLGPVVAAGLGIPYVVAEASHAAKQANGSWARGYRAAAAAIAAADLVFSPNPDDDEGVLPLLAAPSRLVPIRPGIDVAPFAAAASRRAEYRRRLAARHHLDVGHPWLLTAAMMRDGAKLASYRLLAATLARLGDQPWQAIIAGDGPAAAKVRAAFAPVADRVVWLGEVAGDTLPGLFAAADLYLWPAIGEAFGVALIEAQAAALPVVAGARPGVAGIIADGRTGRLTPPGDVAAFAAAVASLLADPALRRSQGDAAALQARRHHSTEVGAALLRRHLQPLLARFAGEEGGRPACPAA</sequence>
<evidence type="ECO:0000313" key="1">
    <source>
        <dbReference type="EMBL" id="QNT69540.1"/>
    </source>
</evidence>
<proteinExistence type="predicted"/>
<keyword evidence="2" id="KW-1185">Reference proteome</keyword>
<evidence type="ECO:0000313" key="2">
    <source>
        <dbReference type="Proteomes" id="UP000516369"/>
    </source>
</evidence>
<organism evidence="1 2">
    <name type="scientific">Defluviicoccus vanus</name>
    <dbReference type="NCBI Taxonomy" id="111831"/>
    <lineage>
        <taxon>Bacteria</taxon>
        <taxon>Pseudomonadati</taxon>
        <taxon>Pseudomonadota</taxon>
        <taxon>Alphaproteobacteria</taxon>
        <taxon>Rhodospirillales</taxon>
        <taxon>Rhodospirillaceae</taxon>
        <taxon>Defluviicoccus</taxon>
    </lineage>
</organism>
<dbReference type="SUPFAM" id="SSF53756">
    <property type="entry name" value="UDP-Glycosyltransferase/glycogen phosphorylase"/>
    <property type="match status" value="1"/>
</dbReference>
<dbReference type="Proteomes" id="UP000516369">
    <property type="component" value="Chromosome"/>
</dbReference>
<dbReference type="EMBL" id="CP053923">
    <property type="protein sequence ID" value="QNT69540.1"/>
    <property type="molecule type" value="Genomic_DNA"/>
</dbReference>
<keyword evidence="1" id="KW-0808">Transferase</keyword>
<gene>
    <name evidence="1" type="ORF">HQ394_09630</name>
</gene>